<dbReference type="EMBL" id="CP037422">
    <property type="protein sequence ID" value="QDU07774.1"/>
    <property type="molecule type" value="Genomic_DNA"/>
</dbReference>
<accession>A0A517WR93</accession>
<organism evidence="1 2">
    <name type="scientific">Gimesia aquarii</name>
    <dbReference type="NCBI Taxonomy" id="2527964"/>
    <lineage>
        <taxon>Bacteria</taxon>
        <taxon>Pseudomonadati</taxon>
        <taxon>Planctomycetota</taxon>
        <taxon>Planctomycetia</taxon>
        <taxon>Planctomycetales</taxon>
        <taxon>Planctomycetaceae</taxon>
        <taxon>Gimesia</taxon>
    </lineage>
</organism>
<reference evidence="1 2" key="1">
    <citation type="submission" date="2019-03" db="EMBL/GenBank/DDBJ databases">
        <title>Deep-cultivation of Planctomycetes and their phenomic and genomic characterization uncovers novel biology.</title>
        <authorList>
            <person name="Wiegand S."/>
            <person name="Jogler M."/>
            <person name="Boedeker C."/>
            <person name="Pinto D."/>
            <person name="Vollmers J."/>
            <person name="Rivas-Marin E."/>
            <person name="Kohn T."/>
            <person name="Peeters S.H."/>
            <person name="Heuer A."/>
            <person name="Rast P."/>
            <person name="Oberbeckmann S."/>
            <person name="Bunk B."/>
            <person name="Jeske O."/>
            <person name="Meyerdierks A."/>
            <person name="Storesund J.E."/>
            <person name="Kallscheuer N."/>
            <person name="Luecker S."/>
            <person name="Lage O.M."/>
            <person name="Pohl T."/>
            <person name="Merkel B.J."/>
            <person name="Hornburger P."/>
            <person name="Mueller R.-W."/>
            <person name="Bruemmer F."/>
            <person name="Labrenz M."/>
            <person name="Spormann A.M."/>
            <person name="Op den Camp H."/>
            <person name="Overmann J."/>
            <person name="Amann R."/>
            <person name="Jetten M.S.M."/>
            <person name="Mascher T."/>
            <person name="Medema M.H."/>
            <person name="Devos D.P."/>
            <person name="Kaster A.-K."/>
            <person name="Ovreas L."/>
            <person name="Rohde M."/>
            <person name="Galperin M.Y."/>
            <person name="Jogler C."/>
        </authorList>
    </citation>
    <scope>NUCLEOTIDE SEQUENCE [LARGE SCALE GENOMIC DNA]</scope>
    <source>
        <strain evidence="1 2">V202</strain>
    </source>
</reference>
<keyword evidence="2" id="KW-1185">Reference proteome</keyword>
<name>A0A517WR93_9PLAN</name>
<protein>
    <submittedName>
        <fullName evidence="1">Uncharacterized protein</fullName>
    </submittedName>
</protein>
<gene>
    <name evidence="1" type="ORF">V202x_11350</name>
</gene>
<sequence>MFVYSLIERVLALLCQSYHVDRLTAVERNLCALMSQKWYKIVICFPLRLRKACSKGVTRYETWGTGSRSSGENLEKTARIQVKKLKLYVIFRHQKKTPRARAKPRSFGKGGAVSSLERSLNKESQSELHKVTSLSSASVFLRIIVESVKRQNEFLTVSFYECSRHAADIAESHRPRTVWRSGVLSGSWRLL</sequence>
<evidence type="ECO:0000313" key="2">
    <source>
        <dbReference type="Proteomes" id="UP000318384"/>
    </source>
</evidence>
<evidence type="ECO:0000313" key="1">
    <source>
        <dbReference type="EMBL" id="QDU07774.1"/>
    </source>
</evidence>
<dbReference type="AlphaFoldDB" id="A0A517WR93"/>
<dbReference type="Proteomes" id="UP000318384">
    <property type="component" value="Chromosome"/>
</dbReference>
<proteinExistence type="predicted"/>